<dbReference type="Proteomes" id="UP000291078">
    <property type="component" value="Unassembled WGS sequence"/>
</dbReference>
<name>A0A4Q7RXG8_9BURK</name>
<proteinExistence type="predicted"/>
<dbReference type="PANTHER" id="PTHR43603">
    <property type="entry name" value="COBW DOMAIN-CONTAINING PROTEIN DDB_G0274527"/>
    <property type="match status" value="1"/>
</dbReference>
<dbReference type="InterPro" id="IPR011629">
    <property type="entry name" value="CobW-like_C"/>
</dbReference>
<dbReference type="OrthoDB" id="9808822at2"/>
<sequence>MAARLPVTVLSGFTGAGKTTVLHHLAAQSGARVAVLDSRSDLLAEVERLAQAGQHDFVLIEAAATDEPIGIAEGFAFEDQHGEPGGQAPGVAHLDTLVTVVDASRFLRDFHDADFLSARGLAEADDDRTVVDVLIDQVEVCDVIVINKIDLVDAGQLGRLHVVLRALNPRAELVDASHGNVPAGRVLGTGRFDIDATPNAAGWQAALQGDAVPDAAGVSTLVYRRRRPFHPQRFADLIHTDWMREHGDVLRSRGLFWLASRMDIAGDWAQAGGVCRPGAAGAWWAAIDAGEWPSEGLARAAIEADLLEDGLPAEYGDRRQELVLVGLDLDAGALLERLDTCLLTDDEMAAGPDAWATYPDPFPDWGDAFDDVHDHDHDHGGGHERAHDHDHDDSDGPCGCGHAH</sequence>
<accession>A0A4Q7RXG8</accession>
<keyword evidence="5" id="KW-1185">Reference proteome</keyword>
<dbReference type="SUPFAM" id="SSF52540">
    <property type="entry name" value="P-loop containing nucleoside triphosphate hydrolases"/>
    <property type="match status" value="1"/>
</dbReference>
<dbReference type="InterPro" id="IPR027417">
    <property type="entry name" value="P-loop_NTPase"/>
</dbReference>
<organism evidence="4 5">
    <name type="scientific">Cupriavidus agavae</name>
    <dbReference type="NCBI Taxonomy" id="1001822"/>
    <lineage>
        <taxon>Bacteria</taxon>
        <taxon>Pseudomonadati</taxon>
        <taxon>Pseudomonadota</taxon>
        <taxon>Betaproteobacteria</taxon>
        <taxon>Burkholderiales</taxon>
        <taxon>Burkholderiaceae</taxon>
        <taxon>Cupriavidus</taxon>
    </lineage>
</organism>
<dbReference type="EMBL" id="SGXM01000003">
    <property type="protein sequence ID" value="RZT38584.1"/>
    <property type="molecule type" value="Genomic_DNA"/>
</dbReference>
<dbReference type="InterPro" id="IPR003495">
    <property type="entry name" value="CobW/HypB/UreG_nucleotide-bd"/>
</dbReference>
<dbReference type="Pfam" id="PF02492">
    <property type="entry name" value="cobW"/>
    <property type="match status" value="2"/>
</dbReference>
<dbReference type="PANTHER" id="PTHR43603:SF1">
    <property type="entry name" value="ZINC-REGULATED GTPASE METALLOPROTEIN ACTIVATOR 1"/>
    <property type="match status" value="1"/>
</dbReference>
<dbReference type="Pfam" id="PF07683">
    <property type="entry name" value="CobW_C"/>
    <property type="match status" value="1"/>
</dbReference>
<feature type="compositionally biased region" description="Basic and acidic residues" evidence="2">
    <location>
        <begin position="370"/>
        <end position="394"/>
    </location>
</feature>
<evidence type="ECO:0000256" key="1">
    <source>
        <dbReference type="ARBA" id="ARBA00045658"/>
    </source>
</evidence>
<comment type="caution">
    <text evidence="4">The sequence shown here is derived from an EMBL/GenBank/DDBJ whole genome shotgun (WGS) entry which is preliminary data.</text>
</comment>
<dbReference type="InterPro" id="IPR051927">
    <property type="entry name" value="Zn_Chap_cDPG_Synth"/>
</dbReference>
<feature type="domain" description="CobW C-terminal" evidence="3">
    <location>
        <begin position="218"/>
        <end position="342"/>
    </location>
</feature>
<dbReference type="RefSeq" id="WP_130392031.1">
    <property type="nucleotide sequence ID" value="NZ_SGXM01000003.1"/>
</dbReference>
<evidence type="ECO:0000313" key="5">
    <source>
        <dbReference type="Proteomes" id="UP000291078"/>
    </source>
</evidence>
<feature type="region of interest" description="Disordered" evidence="2">
    <location>
        <begin position="367"/>
        <end position="404"/>
    </location>
</feature>
<dbReference type="SMART" id="SM00833">
    <property type="entry name" value="CobW_C"/>
    <property type="match status" value="1"/>
</dbReference>
<comment type="function">
    <text evidence="1">Zinc chaperone that directly transfers zinc cofactor to target proteins, thereby activating them. Zinc is transferred from the CXCC motif in the GTPase domain to the zinc binding site in target proteins in a process requiring GTP hydrolysis.</text>
</comment>
<evidence type="ECO:0000259" key="3">
    <source>
        <dbReference type="SMART" id="SM00833"/>
    </source>
</evidence>
<gene>
    <name evidence="4" type="ORF">EV147_3053</name>
</gene>
<reference evidence="4 5" key="1">
    <citation type="journal article" date="2015" name="Stand. Genomic Sci.">
        <title>Genomic Encyclopedia of Bacterial and Archaeal Type Strains, Phase III: the genomes of soil and plant-associated and newly described type strains.</title>
        <authorList>
            <person name="Whitman W.B."/>
            <person name="Woyke T."/>
            <person name="Klenk H.P."/>
            <person name="Zhou Y."/>
            <person name="Lilburn T.G."/>
            <person name="Beck B.J."/>
            <person name="De Vos P."/>
            <person name="Vandamme P."/>
            <person name="Eisen J.A."/>
            <person name="Garrity G."/>
            <person name="Hugenholtz P."/>
            <person name="Kyrpides N.C."/>
        </authorList>
    </citation>
    <scope>NUCLEOTIDE SEQUENCE [LARGE SCALE GENOMIC DNA]</scope>
    <source>
        <strain evidence="4 5">ASC-9842</strain>
    </source>
</reference>
<evidence type="ECO:0000313" key="4">
    <source>
        <dbReference type="EMBL" id="RZT38584.1"/>
    </source>
</evidence>
<protein>
    <submittedName>
        <fullName evidence="4">G3E family GTPase</fullName>
    </submittedName>
</protein>
<dbReference type="AlphaFoldDB" id="A0A4Q7RXG8"/>
<evidence type="ECO:0000256" key="2">
    <source>
        <dbReference type="SAM" id="MobiDB-lite"/>
    </source>
</evidence>
<dbReference type="Gene3D" id="3.40.50.300">
    <property type="entry name" value="P-loop containing nucleotide triphosphate hydrolases"/>
    <property type="match status" value="2"/>
</dbReference>